<protein>
    <submittedName>
        <fullName evidence="2">DUF2726 domain-containing protein</fullName>
    </submittedName>
</protein>
<evidence type="ECO:0000259" key="1">
    <source>
        <dbReference type="Pfam" id="PF10881"/>
    </source>
</evidence>
<proteinExistence type="predicted"/>
<gene>
    <name evidence="2" type="ORF">PQR00_04460</name>
</gene>
<name>A0ABW9BWR6_9BURK</name>
<comment type="caution">
    <text evidence="2">The sequence shown here is derived from an EMBL/GenBank/DDBJ whole genome shotgun (WGS) entry which is preliminary data.</text>
</comment>
<keyword evidence="3" id="KW-1185">Reference proteome</keyword>
<accession>A0ABW9BWR6</accession>
<evidence type="ECO:0000313" key="2">
    <source>
        <dbReference type="EMBL" id="MFM0442829.1"/>
    </source>
</evidence>
<evidence type="ECO:0000313" key="3">
    <source>
        <dbReference type="Proteomes" id="UP001629288"/>
    </source>
</evidence>
<dbReference type="InterPro" id="IPR024402">
    <property type="entry name" value="DUF2726"/>
</dbReference>
<reference evidence="2 3" key="1">
    <citation type="journal article" date="2024" name="Chem. Sci.">
        <title>Discovery of megapolipeptins by genome mining of a Burkholderiales bacteria collection.</title>
        <authorList>
            <person name="Paulo B.S."/>
            <person name="Recchia M.J.J."/>
            <person name="Lee S."/>
            <person name="Fergusson C.H."/>
            <person name="Romanowski S.B."/>
            <person name="Hernandez A."/>
            <person name="Krull N."/>
            <person name="Liu D.Y."/>
            <person name="Cavanagh H."/>
            <person name="Bos A."/>
            <person name="Gray C.A."/>
            <person name="Murphy B.T."/>
            <person name="Linington R.G."/>
            <person name="Eustaquio A.S."/>
        </authorList>
    </citation>
    <scope>NUCLEOTIDE SEQUENCE [LARGE SCALE GENOMIC DNA]</scope>
    <source>
        <strain evidence="2 3">RL17-379-BIB-C</strain>
    </source>
</reference>
<dbReference type="Pfam" id="PF10881">
    <property type="entry name" value="DUF2726"/>
    <property type="match status" value="1"/>
</dbReference>
<dbReference type="RefSeq" id="WP_408127338.1">
    <property type="nucleotide sequence ID" value="NZ_JAQQDH010000001.1"/>
</dbReference>
<organism evidence="2 3">
    <name type="scientific">Paraburkholderia strydomiana</name>
    <dbReference type="NCBI Taxonomy" id="1245417"/>
    <lineage>
        <taxon>Bacteria</taxon>
        <taxon>Pseudomonadati</taxon>
        <taxon>Pseudomonadota</taxon>
        <taxon>Betaproteobacteria</taxon>
        <taxon>Burkholderiales</taxon>
        <taxon>Burkholderiaceae</taxon>
        <taxon>Paraburkholderia</taxon>
    </lineage>
</organism>
<dbReference type="Proteomes" id="UP001629288">
    <property type="component" value="Unassembled WGS sequence"/>
</dbReference>
<sequence>MSENVETMRELLEERNIDVFLTAYIEYRQSHAIEPELTALTQHALPPVLRQAFAEERLCPETIVLLWRTVRDGRLILVDDDLLIAINLRIDEAMRSVDPEVELPVPRLVTFAQLDESRLRRGTPPNRVQPERRVVGATEVKRIAIVSTFNVGVWSAVDAFDFRTNVCASQQEREFLRAIRQYFPSLQAYPNLPLRSFIDIAKLEGTVPMRARSYAWSAQVDVLLCTADEDPVAGIELDSVHHDTDDATERDELKNLLFNLSGLPLIRIRAGDEKAVRAEDFYDLLMSEAETLDTIRPRRLRPRRTHDFLVPAEANTLAESIR</sequence>
<dbReference type="EMBL" id="JAQQDH010000001">
    <property type="protein sequence ID" value="MFM0442829.1"/>
    <property type="molecule type" value="Genomic_DNA"/>
</dbReference>
<feature type="domain" description="DUF2726" evidence="1">
    <location>
        <begin position="168"/>
        <end position="275"/>
    </location>
</feature>